<evidence type="ECO:0000313" key="2">
    <source>
        <dbReference type="Proteomes" id="UP000566819"/>
    </source>
</evidence>
<gene>
    <name evidence="1" type="ORF">G7Y89_g6935</name>
</gene>
<name>A0A8H4RM32_9HELO</name>
<protein>
    <submittedName>
        <fullName evidence="1">Uncharacterized protein</fullName>
    </submittedName>
</protein>
<keyword evidence="2" id="KW-1185">Reference proteome</keyword>
<dbReference type="Proteomes" id="UP000566819">
    <property type="component" value="Unassembled WGS sequence"/>
</dbReference>
<sequence length="605" mass="68120">MKWLLQPKRKPLLKQGLATCKSDGALGDHRQFDKATGQVFTETTASIQSFHDTDRDWTRQTKVVIGPDYRDSEECGRLHYDWDAGEDEVNLSGFHDYIDGMRNSRVRGFKGARSLQDTAVECILNHISDVTLDGMQCLPVQVVRRIWHAINKRCLLSFNTWMIFSKLLHQVEGSTLSLLRYRQAIQKPTSPLHVYTMPITSKTFDFITSLSITTIFSLPDLVKLSQVTNIGVLEIINTTGMKTRSSSSDKASQPVSDRLIRAWHFAALDENAFKVLRILRLWNHRELTSKSLEYLNSFPALALYDVRGCAFSLDAKIDAKRLGWKPTIEANVLGLLEAACVERAVLMQSSLGIETKPVRKSRACQIPDGAKVRRIPRSEVPSFLTRPEASLPGEALIERESFHRIQANLDIIAQHHPEKAIKDNRWKIMDRHVFSKSRALETWEFTTYTSFARIGELRNDTDLSRAGVDVGDQVLVGNELVNSVPLVSLRLGETPAVLQTSSVNSSHKPFYSSMYEESEISSLKYEQGDSGNNSSTRTLSFIRIKVPPIESSQEAVPSLASKEEVESQVNRAAPVATVKKGPVMRSGSVMRNKRRKIGDLWNSLY</sequence>
<organism evidence="1 2">
    <name type="scientific">Cudoniella acicularis</name>
    <dbReference type="NCBI Taxonomy" id="354080"/>
    <lineage>
        <taxon>Eukaryota</taxon>
        <taxon>Fungi</taxon>
        <taxon>Dikarya</taxon>
        <taxon>Ascomycota</taxon>
        <taxon>Pezizomycotina</taxon>
        <taxon>Leotiomycetes</taxon>
        <taxon>Helotiales</taxon>
        <taxon>Tricladiaceae</taxon>
        <taxon>Cudoniella</taxon>
    </lineage>
</organism>
<dbReference type="EMBL" id="JAAMPI010000467">
    <property type="protein sequence ID" value="KAF4631194.1"/>
    <property type="molecule type" value="Genomic_DNA"/>
</dbReference>
<comment type="caution">
    <text evidence="1">The sequence shown here is derived from an EMBL/GenBank/DDBJ whole genome shotgun (WGS) entry which is preliminary data.</text>
</comment>
<reference evidence="1 2" key="1">
    <citation type="submission" date="2020-03" db="EMBL/GenBank/DDBJ databases">
        <title>Draft Genome Sequence of Cudoniella acicularis.</title>
        <authorList>
            <person name="Buettner E."/>
            <person name="Kellner H."/>
        </authorList>
    </citation>
    <scope>NUCLEOTIDE SEQUENCE [LARGE SCALE GENOMIC DNA]</scope>
    <source>
        <strain evidence="1 2">DSM 108380</strain>
    </source>
</reference>
<dbReference type="OrthoDB" id="5273928at2759"/>
<evidence type="ECO:0000313" key="1">
    <source>
        <dbReference type="EMBL" id="KAF4631194.1"/>
    </source>
</evidence>
<proteinExistence type="predicted"/>
<accession>A0A8H4RM32</accession>
<dbReference type="AlphaFoldDB" id="A0A8H4RM32"/>